<evidence type="ECO:0000256" key="2">
    <source>
        <dbReference type="ARBA" id="ARBA00022475"/>
    </source>
</evidence>
<evidence type="ECO:0000256" key="4">
    <source>
        <dbReference type="ARBA" id="ARBA00022989"/>
    </source>
</evidence>
<name>A0A1H1UWI6_9ACTN</name>
<organism evidence="7 8">
    <name type="scientific">Actinoplanes derwentensis</name>
    <dbReference type="NCBI Taxonomy" id="113562"/>
    <lineage>
        <taxon>Bacteria</taxon>
        <taxon>Bacillati</taxon>
        <taxon>Actinomycetota</taxon>
        <taxon>Actinomycetes</taxon>
        <taxon>Micromonosporales</taxon>
        <taxon>Micromonosporaceae</taxon>
        <taxon>Actinoplanes</taxon>
    </lineage>
</organism>
<feature type="transmembrane region" description="Helical" evidence="6">
    <location>
        <begin position="369"/>
        <end position="388"/>
    </location>
</feature>
<feature type="transmembrane region" description="Helical" evidence="6">
    <location>
        <begin position="124"/>
        <end position="145"/>
    </location>
</feature>
<evidence type="ECO:0000256" key="1">
    <source>
        <dbReference type="ARBA" id="ARBA00004651"/>
    </source>
</evidence>
<evidence type="ECO:0000256" key="3">
    <source>
        <dbReference type="ARBA" id="ARBA00022692"/>
    </source>
</evidence>
<evidence type="ECO:0000256" key="5">
    <source>
        <dbReference type="ARBA" id="ARBA00023136"/>
    </source>
</evidence>
<dbReference type="STRING" id="113562.SAMN04489716_1559"/>
<keyword evidence="2" id="KW-1003">Cell membrane</keyword>
<reference evidence="7 8" key="1">
    <citation type="submission" date="2016-10" db="EMBL/GenBank/DDBJ databases">
        <authorList>
            <person name="de Groot N.N."/>
        </authorList>
    </citation>
    <scope>NUCLEOTIDE SEQUENCE [LARGE SCALE GENOMIC DNA]</scope>
    <source>
        <strain evidence="7 8">DSM 43941</strain>
    </source>
</reference>
<gene>
    <name evidence="7" type="ORF">SAMN04489716_1559</name>
</gene>
<dbReference type="AlphaFoldDB" id="A0A1H1UWI6"/>
<dbReference type="EMBL" id="LT629758">
    <property type="protein sequence ID" value="SDS76476.1"/>
    <property type="molecule type" value="Genomic_DNA"/>
</dbReference>
<feature type="transmembrane region" description="Helical" evidence="6">
    <location>
        <begin position="253"/>
        <end position="276"/>
    </location>
</feature>
<accession>A0A1H1UWI6</accession>
<feature type="transmembrane region" description="Helical" evidence="6">
    <location>
        <begin position="89"/>
        <end position="112"/>
    </location>
</feature>
<keyword evidence="3 6" id="KW-0812">Transmembrane</keyword>
<feature type="transmembrane region" description="Helical" evidence="6">
    <location>
        <begin position="334"/>
        <end position="357"/>
    </location>
</feature>
<feature type="transmembrane region" description="Helical" evidence="6">
    <location>
        <begin position="152"/>
        <end position="172"/>
    </location>
</feature>
<keyword evidence="4 6" id="KW-1133">Transmembrane helix</keyword>
<feature type="transmembrane region" description="Helical" evidence="6">
    <location>
        <begin position="178"/>
        <end position="198"/>
    </location>
</feature>
<feature type="transmembrane region" description="Helical" evidence="6">
    <location>
        <begin position="21"/>
        <end position="41"/>
    </location>
</feature>
<dbReference type="InterPro" id="IPR050833">
    <property type="entry name" value="Poly_Biosynth_Transport"/>
</dbReference>
<proteinExistence type="predicted"/>
<comment type="subcellular location">
    <subcellularLocation>
        <location evidence="1">Cell membrane</location>
        <topology evidence="1">Multi-pass membrane protein</topology>
    </subcellularLocation>
</comment>
<feature type="transmembrane region" description="Helical" evidence="6">
    <location>
        <begin position="228"/>
        <end position="247"/>
    </location>
</feature>
<evidence type="ECO:0000256" key="6">
    <source>
        <dbReference type="SAM" id="Phobius"/>
    </source>
</evidence>
<feature type="transmembrane region" description="Helical" evidence="6">
    <location>
        <begin position="297"/>
        <end position="322"/>
    </location>
</feature>
<protein>
    <submittedName>
        <fullName evidence="7">Membrane protein involved in the export of O-antigen and teichoic acid</fullName>
    </submittedName>
</protein>
<dbReference type="PANTHER" id="PTHR30250:SF11">
    <property type="entry name" value="O-ANTIGEN TRANSPORTER-RELATED"/>
    <property type="match status" value="1"/>
</dbReference>
<dbReference type="GO" id="GO:0005886">
    <property type="term" value="C:plasma membrane"/>
    <property type="evidence" value="ECO:0007669"/>
    <property type="project" value="UniProtKB-SubCell"/>
</dbReference>
<dbReference type="RefSeq" id="WP_092542917.1">
    <property type="nucleotide sequence ID" value="NZ_BOMJ01000067.1"/>
</dbReference>
<feature type="transmembrane region" description="Helical" evidence="6">
    <location>
        <begin position="394"/>
        <end position="413"/>
    </location>
</feature>
<sequence>MFGADRRRVLRSLAHDYVATTLVQWFVLGAGLFLFHLVAAVGGVGGFAYYQIARGVVSTFQPLFTVGMSQGLQRYLPRTHTGTERLARGAFAVQAAVATVFVLAGLALAPWADRFLGLPGGASSVAATLVLLTGTCLCTVTIAALRGTHQIVHANVVAGAGLGLVPLAAIQITGGIESFLILQGAGAAVVAVAGMVTVRRRPAPHPGKPEPDLKTLLGYGVKRLPADMALPALFTYPTLVVAAALPGGGEAGYVGFVTSATTLICSLFGTLSPVLLPRLSRMFHRSGQDGHTLRTLTSLPVLAGALAAIAAVTIALAAPYLIRGFLGPEFDAAVGVLHVGIFAAVPLAMFYAARPVLDALPEPPRLNRLLLGCLGLQVVLTHAAMLVLAPPYAALVAMAAAATLLGIWSVALVERALAE</sequence>
<keyword evidence="5 6" id="KW-0472">Membrane</keyword>
<feature type="transmembrane region" description="Helical" evidence="6">
    <location>
        <begin position="47"/>
        <end position="68"/>
    </location>
</feature>
<keyword evidence="8" id="KW-1185">Reference proteome</keyword>
<evidence type="ECO:0000313" key="7">
    <source>
        <dbReference type="EMBL" id="SDS76476.1"/>
    </source>
</evidence>
<dbReference type="Proteomes" id="UP000198688">
    <property type="component" value="Chromosome I"/>
</dbReference>
<dbReference type="OrthoDB" id="3283470at2"/>
<evidence type="ECO:0000313" key="8">
    <source>
        <dbReference type="Proteomes" id="UP000198688"/>
    </source>
</evidence>
<dbReference type="Pfam" id="PF13440">
    <property type="entry name" value="Polysacc_synt_3"/>
    <property type="match status" value="1"/>
</dbReference>
<dbReference type="PANTHER" id="PTHR30250">
    <property type="entry name" value="PST FAMILY PREDICTED COLANIC ACID TRANSPORTER"/>
    <property type="match status" value="1"/>
</dbReference>